<name>A0A8X7V924_BRACI</name>
<evidence type="ECO:0000256" key="1">
    <source>
        <dbReference type="SAM" id="MobiDB-lite"/>
    </source>
</evidence>
<feature type="compositionally biased region" description="Polar residues" evidence="1">
    <location>
        <begin position="56"/>
        <end position="77"/>
    </location>
</feature>
<keyword evidence="3" id="KW-1185">Reference proteome</keyword>
<feature type="region of interest" description="Disordered" evidence="1">
    <location>
        <begin position="1"/>
        <end position="85"/>
    </location>
</feature>
<dbReference type="EMBL" id="JAAMPC010000007">
    <property type="protein sequence ID" value="KAG2304281.1"/>
    <property type="molecule type" value="Genomic_DNA"/>
</dbReference>
<organism evidence="2 3">
    <name type="scientific">Brassica carinata</name>
    <name type="common">Ethiopian mustard</name>
    <name type="synonym">Abyssinian cabbage</name>
    <dbReference type="NCBI Taxonomy" id="52824"/>
    <lineage>
        <taxon>Eukaryota</taxon>
        <taxon>Viridiplantae</taxon>
        <taxon>Streptophyta</taxon>
        <taxon>Embryophyta</taxon>
        <taxon>Tracheophyta</taxon>
        <taxon>Spermatophyta</taxon>
        <taxon>Magnoliopsida</taxon>
        <taxon>eudicotyledons</taxon>
        <taxon>Gunneridae</taxon>
        <taxon>Pentapetalae</taxon>
        <taxon>rosids</taxon>
        <taxon>malvids</taxon>
        <taxon>Brassicales</taxon>
        <taxon>Brassicaceae</taxon>
        <taxon>Brassiceae</taxon>
        <taxon>Brassica</taxon>
    </lineage>
</organism>
<feature type="region of interest" description="Disordered" evidence="1">
    <location>
        <begin position="123"/>
        <end position="160"/>
    </location>
</feature>
<accession>A0A8X7V924</accession>
<sequence length="160" mass="16666">MHSAWRVSGLDSGRIPPFAAAGEPPDPPPLPPDPPNPSSPLSPDHFPTLSEAKTVPRTTKSSYRSINSSTTNCTGATPSIADGCKAPAPTKFSVTASMVTEEVSIPSTGPVHETLAHTALRAEKEPNLITLPPKTSSPLLTNTASSTSNSVLKPYPDPFS</sequence>
<dbReference type="OrthoDB" id="10610429at2759"/>
<reference evidence="2 3" key="1">
    <citation type="submission" date="2020-02" db="EMBL/GenBank/DDBJ databases">
        <authorList>
            <person name="Ma Q."/>
            <person name="Huang Y."/>
            <person name="Song X."/>
            <person name="Pei D."/>
        </authorList>
    </citation>
    <scope>NUCLEOTIDE SEQUENCE [LARGE SCALE GENOMIC DNA]</scope>
    <source>
        <strain evidence="2">Sxm20200214</strain>
        <tissue evidence="2">Leaf</tissue>
    </source>
</reference>
<gene>
    <name evidence="2" type="ORF">Bca52824_032932</name>
</gene>
<feature type="compositionally biased region" description="Pro residues" evidence="1">
    <location>
        <begin position="24"/>
        <end position="40"/>
    </location>
</feature>
<proteinExistence type="predicted"/>
<evidence type="ECO:0000313" key="2">
    <source>
        <dbReference type="EMBL" id="KAG2304281.1"/>
    </source>
</evidence>
<comment type="caution">
    <text evidence="2">The sequence shown here is derived from an EMBL/GenBank/DDBJ whole genome shotgun (WGS) entry which is preliminary data.</text>
</comment>
<protein>
    <submittedName>
        <fullName evidence="2">Uncharacterized protein</fullName>
    </submittedName>
</protein>
<feature type="compositionally biased region" description="Low complexity" evidence="1">
    <location>
        <begin position="136"/>
        <end position="150"/>
    </location>
</feature>
<dbReference type="AlphaFoldDB" id="A0A8X7V924"/>
<dbReference type="Proteomes" id="UP000886595">
    <property type="component" value="Unassembled WGS sequence"/>
</dbReference>
<evidence type="ECO:0000313" key="3">
    <source>
        <dbReference type="Proteomes" id="UP000886595"/>
    </source>
</evidence>